<feature type="domain" description="ABC-three component systems C-terminal" evidence="1">
    <location>
        <begin position="6"/>
        <end position="105"/>
    </location>
</feature>
<name>A0A917VVW0_9NOCA</name>
<dbReference type="Pfam" id="PF20275">
    <property type="entry name" value="CTD10"/>
    <property type="match status" value="1"/>
</dbReference>
<evidence type="ECO:0000313" key="2">
    <source>
        <dbReference type="EMBL" id="GGL27143.1"/>
    </source>
</evidence>
<organism evidence="2 3">
    <name type="scientific">Nocardia jinanensis</name>
    <dbReference type="NCBI Taxonomy" id="382504"/>
    <lineage>
        <taxon>Bacteria</taxon>
        <taxon>Bacillati</taxon>
        <taxon>Actinomycetota</taxon>
        <taxon>Actinomycetes</taxon>
        <taxon>Mycobacteriales</taxon>
        <taxon>Nocardiaceae</taxon>
        <taxon>Nocardia</taxon>
    </lineage>
</organism>
<reference evidence="2" key="2">
    <citation type="submission" date="2020-09" db="EMBL/GenBank/DDBJ databases">
        <authorList>
            <person name="Sun Q."/>
            <person name="Zhou Y."/>
        </authorList>
    </citation>
    <scope>NUCLEOTIDE SEQUENCE</scope>
    <source>
        <strain evidence="2">CGMCC 4.3508</strain>
    </source>
</reference>
<keyword evidence="3" id="KW-1185">Reference proteome</keyword>
<dbReference type="EMBL" id="BMMH01000010">
    <property type="protein sequence ID" value="GGL27143.1"/>
    <property type="molecule type" value="Genomic_DNA"/>
</dbReference>
<dbReference type="Proteomes" id="UP000638263">
    <property type="component" value="Unassembled WGS sequence"/>
</dbReference>
<gene>
    <name evidence="2" type="ORF">GCM10011588_47370</name>
</gene>
<protein>
    <recommendedName>
        <fullName evidence="1">ABC-three component systems C-terminal domain-containing protein</fullName>
    </recommendedName>
</protein>
<dbReference type="InterPro" id="IPR046919">
    <property type="entry name" value="ABC-3C_CTD10"/>
</dbReference>
<evidence type="ECO:0000259" key="1">
    <source>
        <dbReference type="Pfam" id="PF20275"/>
    </source>
</evidence>
<proteinExistence type="predicted"/>
<comment type="caution">
    <text evidence="2">The sequence shown here is derived from an EMBL/GenBank/DDBJ whole genome shotgun (WGS) entry which is preliminary data.</text>
</comment>
<sequence>MAAVSGKKLDFNGFSEDTKEDLRRMMVRSLDIDLYYSQRVDVTERDEVAAGFNEEYLRLRREFDDPDDILWQLEQYVLGNASAPHANRRAAMAVLAYFFQSCDIFDNPPPEYLEGCPDVEEEFA</sequence>
<evidence type="ECO:0000313" key="3">
    <source>
        <dbReference type="Proteomes" id="UP000638263"/>
    </source>
</evidence>
<accession>A0A917VVW0</accession>
<reference evidence="2" key="1">
    <citation type="journal article" date="2014" name="Int. J. Syst. Evol. Microbiol.">
        <title>Complete genome sequence of Corynebacterium casei LMG S-19264T (=DSM 44701T), isolated from a smear-ripened cheese.</title>
        <authorList>
            <consortium name="US DOE Joint Genome Institute (JGI-PGF)"/>
            <person name="Walter F."/>
            <person name="Albersmeier A."/>
            <person name="Kalinowski J."/>
            <person name="Ruckert C."/>
        </authorList>
    </citation>
    <scope>NUCLEOTIDE SEQUENCE</scope>
    <source>
        <strain evidence="2">CGMCC 4.3508</strain>
    </source>
</reference>
<dbReference type="AlphaFoldDB" id="A0A917VVW0"/>